<proteinExistence type="predicted"/>
<evidence type="ECO:0008006" key="3">
    <source>
        <dbReference type="Google" id="ProtNLM"/>
    </source>
</evidence>
<sequence length="285" mass="30580">MALSVAVVAAGIYGVSRVVDDSQFLVREQCTAFIDSERQTLAPDQAANAALIAAVSVERGLRARAATIGIATSMQESKLRNIDYGDDAGPDSRGLFQQRPSQGWGTEEQVMDPLYAANRFYAELETFDYASMRITEAAQKVQRSAFPEAYGKHEPTARAFASALTGYSPASLNCTLRRAEEAGDPETVRSQLAEQHSPLLAAQASVEGRRISIPTHASSGLVESNELTQRTGWSIAQWAVARAGSENIESVAFAGLIWNRAENSWVQGSTTDGHVVVTVASAPQS</sequence>
<reference evidence="2" key="1">
    <citation type="journal article" date="2019" name="Int. J. Syst. Evol. Microbiol.">
        <title>The Global Catalogue of Microorganisms (GCM) 10K type strain sequencing project: providing services to taxonomists for standard genome sequencing and annotation.</title>
        <authorList>
            <consortium name="The Broad Institute Genomics Platform"/>
            <consortium name="The Broad Institute Genome Sequencing Center for Infectious Disease"/>
            <person name="Wu L."/>
            <person name="Ma J."/>
        </authorList>
    </citation>
    <scope>NUCLEOTIDE SEQUENCE [LARGE SCALE GENOMIC DNA]</scope>
    <source>
        <strain evidence="2">KCTC 19466</strain>
    </source>
</reference>
<comment type="caution">
    <text evidence="1">The sequence shown here is derived from an EMBL/GenBank/DDBJ whole genome shotgun (WGS) entry which is preliminary data.</text>
</comment>
<organism evidence="1 2">
    <name type="scientific">Zhihengliuella salsuginis</name>
    <dbReference type="NCBI Taxonomy" id="578222"/>
    <lineage>
        <taxon>Bacteria</taxon>
        <taxon>Bacillati</taxon>
        <taxon>Actinomycetota</taxon>
        <taxon>Actinomycetes</taxon>
        <taxon>Micrococcales</taxon>
        <taxon>Micrococcaceae</taxon>
        <taxon>Zhihengliuella</taxon>
    </lineage>
</organism>
<name>A0ABQ3GF85_9MICC</name>
<keyword evidence="2" id="KW-1185">Reference proteome</keyword>
<dbReference type="EMBL" id="BMXK01000004">
    <property type="protein sequence ID" value="GHD03829.1"/>
    <property type="molecule type" value="Genomic_DNA"/>
</dbReference>
<evidence type="ECO:0000313" key="2">
    <source>
        <dbReference type="Proteomes" id="UP000642819"/>
    </source>
</evidence>
<gene>
    <name evidence="1" type="ORF">GCM10008096_10390</name>
</gene>
<accession>A0ABQ3GF85</accession>
<dbReference type="Proteomes" id="UP000642819">
    <property type="component" value="Unassembled WGS sequence"/>
</dbReference>
<protein>
    <recommendedName>
        <fullName evidence="3">Heavy metal transporter</fullName>
    </recommendedName>
</protein>
<evidence type="ECO:0000313" key="1">
    <source>
        <dbReference type="EMBL" id="GHD03829.1"/>
    </source>
</evidence>